<dbReference type="Pfam" id="PF06439">
    <property type="entry name" value="3keto-disac_hyd"/>
    <property type="match status" value="1"/>
</dbReference>
<dbReference type="GO" id="GO:0016787">
    <property type="term" value="F:hydrolase activity"/>
    <property type="evidence" value="ECO:0007669"/>
    <property type="project" value="InterPro"/>
</dbReference>
<name>A0A0F9Q0E2_9ZZZZ</name>
<reference evidence="2" key="1">
    <citation type="journal article" date="2015" name="Nature">
        <title>Complex archaea that bridge the gap between prokaryotes and eukaryotes.</title>
        <authorList>
            <person name="Spang A."/>
            <person name="Saw J.H."/>
            <person name="Jorgensen S.L."/>
            <person name="Zaremba-Niedzwiedzka K."/>
            <person name="Martijn J."/>
            <person name="Lind A.E."/>
            <person name="van Eijk R."/>
            <person name="Schleper C."/>
            <person name="Guy L."/>
            <person name="Ettema T.J."/>
        </authorList>
    </citation>
    <scope>NUCLEOTIDE SEQUENCE</scope>
</reference>
<evidence type="ECO:0000259" key="1">
    <source>
        <dbReference type="Pfam" id="PF06439"/>
    </source>
</evidence>
<dbReference type="InterPro" id="IPR010496">
    <property type="entry name" value="AL/BT2_dom"/>
</dbReference>
<feature type="domain" description="3-keto-alpha-glucoside-1,2-lyase/3-keto-2-hydroxy-glucal hydratase" evidence="1">
    <location>
        <begin position="85"/>
        <end position="281"/>
    </location>
</feature>
<evidence type="ECO:0000313" key="2">
    <source>
        <dbReference type="EMBL" id="KKN37350.1"/>
    </source>
</evidence>
<gene>
    <name evidence="2" type="ORF">LCGC14_0764430</name>
</gene>
<comment type="caution">
    <text evidence="2">The sequence shown here is derived from an EMBL/GenBank/DDBJ whole genome shotgun (WGS) entry which is preliminary data.</text>
</comment>
<accession>A0A0F9Q0E2</accession>
<proteinExistence type="predicted"/>
<organism evidence="2">
    <name type="scientific">marine sediment metagenome</name>
    <dbReference type="NCBI Taxonomy" id="412755"/>
    <lineage>
        <taxon>unclassified sequences</taxon>
        <taxon>metagenomes</taxon>
        <taxon>ecological metagenomes</taxon>
    </lineage>
</organism>
<sequence length="283" mass="31377">MKKTSSMKIKIIFSISILICILISCQDTIKVNGSDEKAASVDKDTVIRHEEYTGTEPTDPEETEYYKPKVPRVNPGLEGSPPSDAVVLFDGKDLNQWISAKTKNEAKWTLNGDGSMTVADDVGSIMTKQNFGDIQLHIEWKSSKEEKGEGQHTGNSGIFLNGMYEIQVLNDTDTYVNGMVGSVYKQGPPLAISSAPIGEWNVFDMIYHAPKFNRDDEKIKSGTITIFHNGVIVQDHTEIKGTTPYIGWPKNPAHGNGPLILQAHGEKGQVSHVSYRNIWLREL</sequence>
<dbReference type="Gene3D" id="2.60.120.560">
    <property type="entry name" value="Exo-inulinase, domain 1"/>
    <property type="match status" value="1"/>
</dbReference>
<dbReference type="AlphaFoldDB" id="A0A0F9Q0E2"/>
<dbReference type="EMBL" id="LAZR01001900">
    <property type="protein sequence ID" value="KKN37350.1"/>
    <property type="molecule type" value="Genomic_DNA"/>
</dbReference>
<dbReference type="PROSITE" id="PS51257">
    <property type="entry name" value="PROKAR_LIPOPROTEIN"/>
    <property type="match status" value="1"/>
</dbReference>
<protein>
    <recommendedName>
        <fullName evidence="1">3-keto-alpha-glucoside-1,2-lyase/3-keto-2-hydroxy-glucal hydratase domain-containing protein</fullName>
    </recommendedName>
</protein>